<protein>
    <recommendedName>
        <fullName evidence="4">Chitin-binding type-1 domain-containing protein</fullName>
    </recommendedName>
</protein>
<dbReference type="RefSeq" id="XP_008081198.1">
    <property type="nucleotide sequence ID" value="XM_008083007.1"/>
</dbReference>
<proteinExistence type="predicted"/>
<dbReference type="STRING" id="1116229.S3E0U4"/>
<dbReference type="InterPro" id="IPR036861">
    <property type="entry name" value="Endochitinase-like_sf"/>
</dbReference>
<dbReference type="EMBL" id="KE145360">
    <property type="protein sequence ID" value="EPE32143.1"/>
    <property type="molecule type" value="Genomic_DNA"/>
</dbReference>
<name>S3E0U4_GLAL2</name>
<dbReference type="SUPFAM" id="SSF57016">
    <property type="entry name" value="Plant lectins/antimicrobial peptides"/>
    <property type="match status" value="1"/>
</dbReference>
<dbReference type="OrthoDB" id="1193027at2759"/>
<reference evidence="2 3" key="1">
    <citation type="journal article" date="2013" name="BMC Genomics">
        <title>Genomics-driven discovery of the pneumocandin biosynthetic gene cluster in the fungus Glarea lozoyensis.</title>
        <authorList>
            <person name="Chen L."/>
            <person name="Yue Q."/>
            <person name="Zhang X."/>
            <person name="Xiang M."/>
            <person name="Wang C."/>
            <person name="Li S."/>
            <person name="Che Y."/>
            <person name="Ortiz-Lopez F.J."/>
            <person name="Bills G.F."/>
            <person name="Liu X."/>
            <person name="An Z."/>
        </authorList>
    </citation>
    <scope>NUCLEOTIDE SEQUENCE [LARGE SCALE GENOMIC DNA]</scope>
    <source>
        <strain evidence="3">ATCC 20868 / MF5171</strain>
    </source>
</reference>
<dbReference type="GO" id="GO:0008061">
    <property type="term" value="F:chitin binding"/>
    <property type="evidence" value="ECO:0007669"/>
    <property type="project" value="UniProtKB-KW"/>
</dbReference>
<evidence type="ECO:0000313" key="2">
    <source>
        <dbReference type="EMBL" id="EPE32143.1"/>
    </source>
</evidence>
<accession>S3E0U4</accession>
<gene>
    <name evidence="2" type="ORF">GLAREA_12225</name>
</gene>
<sequence>MSGLHLATVVAVPAFADQQQLGIVVLGGKTFFSDHGKPYAYQNLLNSQKTFSTACLTLNIPKVDGTCGSKVVLTCAGGAFDGNCCSSSGFCGTTSAFCATANEC</sequence>
<dbReference type="GeneID" id="19471266"/>
<evidence type="ECO:0008006" key="4">
    <source>
        <dbReference type="Google" id="ProtNLM"/>
    </source>
</evidence>
<evidence type="ECO:0000313" key="3">
    <source>
        <dbReference type="Proteomes" id="UP000016922"/>
    </source>
</evidence>
<keyword evidence="3" id="KW-1185">Reference proteome</keyword>
<dbReference type="Gene3D" id="3.30.60.10">
    <property type="entry name" value="Endochitinase-like"/>
    <property type="match status" value="1"/>
</dbReference>
<dbReference type="KEGG" id="glz:GLAREA_12225"/>
<dbReference type="AlphaFoldDB" id="S3E0U4"/>
<evidence type="ECO:0000256" key="1">
    <source>
        <dbReference type="ARBA" id="ARBA00022669"/>
    </source>
</evidence>
<dbReference type="HOGENOM" id="CLU_2250420_0_0_1"/>
<dbReference type="Proteomes" id="UP000016922">
    <property type="component" value="Unassembled WGS sequence"/>
</dbReference>
<keyword evidence="1" id="KW-0147">Chitin-binding</keyword>
<organism evidence="2 3">
    <name type="scientific">Glarea lozoyensis (strain ATCC 20868 / MF5171)</name>
    <dbReference type="NCBI Taxonomy" id="1116229"/>
    <lineage>
        <taxon>Eukaryota</taxon>
        <taxon>Fungi</taxon>
        <taxon>Dikarya</taxon>
        <taxon>Ascomycota</taxon>
        <taxon>Pezizomycotina</taxon>
        <taxon>Leotiomycetes</taxon>
        <taxon>Helotiales</taxon>
        <taxon>Helotiaceae</taxon>
        <taxon>Glarea</taxon>
    </lineage>
</organism>